<keyword evidence="4" id="KW-0159">Chromosome partition</keyword>
<comment type="caution">
    <text evidence="7">The sequence shown here is derived from an EMBL/GenBank/DDBJ whole genome shotgun (WGS) entry which is preliminary data.</text>
</comment>
<evidence type="ECO:0000256" key="2">
    <source>
        <dbReference type="ARBA" id="ARBA00012489"/>
    </source>
</evidence>
<feature type="compositionally biased region" description="Polar residues" evidence="5">
    <location>
        <begin position="120"/>
        <end position="132"/>
    </location>
</feature>
<gene>
    <name evidence="7" type="ORF">F5X68DRAFT_258891</name>
</gene>
<reference evidence="7" key="1">
    <citation type="journal article" date="2021" name="Nat. Commun.">
        <title>Genetic determinants of endophytism in the Arabidopsis root mycobiome.</title>
        <authorList>
            <person name="Mesny F."/>
            <person name="Miyauchi S."/>
            <person name="Thiergart T."/>
            <person name="Pickel B."/>
            <person name="Atanasova L."/>
            <person name="Karlsson M."/>
            <person name="Huettel B."/>
            <person name="Barry K.W."/>
            <person name="Haridas S."/>
            <person name="Chen C."/>
            <person name="Bauer D."/>
            <person name="Andreopoulos W."/>
            <person name="Pangilinan J."/>
            <person name="LaButti K."/>
            <person name="Riley R."/>
            <person name="Lipzen A."/>
            <person name="Clum A."/>
            <person name="Drula E."/>
            <person name="Henrissat B."/>
            <person name="Kohler A."/>
            <person name="Grigoriev I.V."/>
            <person name="Martin F.M."/>
            <person name="Hacquard S."/>
        </authorList>
    </citation>
    <scope>NUCLEOTIDE SEQUENCE</scope>
    <source>
        <strain evidence="7">MPI-SDFR-AT-0117</strain>
    </source>
</reference>
<feature type="compositionally biased region" description="Basic and acidic residues" evidence="5">
    <location>
        <begin position="33"/>
        <end position="42"/>
    </location>
</feature>
<dbReference type="GO" id="GO:0005737">
    <property type="term" value="C:cytoplasm"/>
    <property type="evidence" value="ECO:0007669"/>
    <property type="project" value="TreeGrafter"/>
</dbReference>
<protein>
    <recommendedName>
        <fullName evidence="2">separase</fullName>
        <ecNumber evidence="2">3.4.22.49</ecNumber>
    </recommendedName>
</protein>
<feature type="compositionally biased region" description="Low complexity" evidence="5">
    <location>
        <begin position="56"/>
        <end position="68"/>
    </location>
</feature>
<dbReference type="InterPro" id="IPR005314">
    <property type="entry name" value="Peptidase_C50"/>
</dbReference>
<dbReference type="GO" id="GO:0004197">
    <property type="term" value="F:cysteine-type endopeptidase activity"/>
    <property type="evidence" value="ECO:0007669"/>
    <property type="project" value="InterPro"/>
</dbReference>
<dbReference type="InterPro" id="IPR011990">
    <property type="entry name" value="TPR-like_helical_dom_sf"/>
</dbReference>
<dbReference type="EMBL" id="JAGSXJ010000003">
    <property type="protein sequence ID" value="KAH6694160.1"/>
    <property type="molecule type" value="Genomic_DNA"/>
</dbReference>
<evidence type="ECO:0000313" key="7">
    <source>
        <dbReference type="EMBL" id="KAH6694160.1"/>
    </source>
</evidence>
<dbReference type="InterPro" id="IPR030397">
    <property type="entry name" value="SEPARIN_core_dom"/>
</dbReference>
<accession>A0A9P8VI72</accession>
<dbReference type="PANTHER" id="PTHR12792">
    <property type="entry name" value="EXTRA SPINDLE POLES 1-RELATED"/>
    <property type="match status" value="1"/>
</dbReference>
<sequence>MMTTPQDRADAVKTAVAATTTCTATTIAHIKELLGAENKRTETPATEKPGSRPRARTTTSKTPTSASKPTKEELPDDEKKLLAVHVVNGALKALVAAAKPPKPSTPDAVPPTERRRLRRSNSTPMTPLQPRTLNRVTTSPALAKDDRHLAETKKTDLGCLSMAECLRVAFAYLRSLQDAGRKPLPEHQLETGMARFVGAMITLGIHEQAQKELSVLKKRLDAMGKRQISTKADAAARKTLADLLDFEGATFSGPALELAVTVQIHTIRLISEIKNSALTELALPKLRASYPTSPLNLIRQMASESAEFRTKATRQLHQLSQMLLLIPPNVTTAEDSVAMEARLSPVPTAAIEYHILGLECRLRTWSISKNDGDFDNEILRQLSKCLSAFLRRCPVPTESAYQTCSKAFDRFTAVASERGLQASTDLASPTATIHQTLGAIAERARLWTEAASWFEKLRQIPTTETDSTAKRSVIAARLLSVLVRQPLPWPETVDVLLQELIESMQAPLRGDIVELDDMMESLSATRRLVARSLFQQTDESQDLPESTQGLSRSFILQFPRFACRWLGKNPGRDADAKKQLRFSKRKILVESFAASFLDSALSVLKSLFDTQKAAWDEVDTTLQHCLNLIEALGETHLPPPKDRSNTYHVKTSQLYYLAYSHAKRKGDIKTEFRALRRSVDAVKDRSTAEKQRAALSAKLERYSAFCKQNGRQEESKEALKSICTTMVEDGVLTEVATALDDKAPSVVWAANPKTQLLSRTLVSMAKLDQSWSDWTFFLPEIQRAAVLEHIVHMNFTRNATKEGTTPTASVTEALLRIYSIDKYPVRRLRTLLHLLVVNLDDTPQFDDLRHQVEATFEACGGTDLGSDTTLSTYVPDFRAYFESTVALTSADLGSATSGIESAVSSWQRILSGCKTGADLASVIDDPERLLKHLGSLAQFANLKGIEQLQLSTSETAAQVAHLLSEKSLQSLLTSYAALADTYVSLGYETKAEEVFAKVAKLPIASDDVCFESLANLHLSSVEYQLAVNNPGKAELILAEAKAAFEKQSSQTSLSLSQKLMLARAHLLYSLLALEKGEVLQALHHARFTTRMLYTTWTKMELQWKKAEQNQSVSSSALGSSLNTDHGKEVVPRMADGPEFWPIGIAVLRSLMRLSAVYQHLGIFQETLFYAEKSVEIAKKMDSYSSTTQAQSWLGTVWVKANRPEKGVSVLNQARDFVRSKDRPTHFKLRMACELSAAYGHMKDIDSEAELLQIAEDILEELNKRDGSVDKVLADQMQKLDLKPAATRATRAARTTKAIKTLATTTRAATTRTATTRATATTAPAATTRGTVKKSTQTRPRPASATPVPADEQFPALQKLMLIRKAFRAVAKNEWTAASGYLEEARQLTPTVEEPLEAQVTAAACLIGESLEQMVSDSVFSVVQDSTISFPSVASAVEKPSAEKNTGSASPPRKPRARAATIKNKAATQGFVQTLQRALQHLTEALSRAIVTGDGHLIHRIAALLQSTTIFLSAASNHDLKSLPHVDFATCSMELARNITWKRERRAVLVDSETPCIDEVKWPMALELQDESGGASVTDMAKFQSEYIDIIPSAWRTISMSLSDNRQDLCITKLEAGRSPFVLRLPLERASSRDADSEVFDFEHWRTTLANFIKRSNASCNSKDRDFSIPGSKQAWWKERQDLDDMMKELLETVEKVWLNGFKGIFSQHAHRPTLFAKFQKTFYTILDKHLPSRRPGGGKKTARAPKVTLDTRILDLFIGLGDPSEDSDLDEPLQDLLYFVVDILQFHGEHNAYDEVDFDSMTVDAMDALNAYHQAAGGQTRGADGAHTILVLDKSLHSFPWESMPCLQGDAISRVPSMACLRRLILEQKQEEGQPGHTVSRKLGTYMLNPGNDLPTTQEAFTKEFSALEGSWTSYVAQAPTDSQFATALRESDLLIYLGHGSGTQYIRPKTIRRLEKCRSVALLMGCSSGKLVDSGEFEVHGPVWDYMMAGCPAVVGTLWDVTDRDIDRYAGRLLEEWGIMEKGTFKTDKWSKRPKDEACVVGGQPSLSQAVEKARSATRFRYVTSGAICVYGIPVYVLKE</sequence>
<dbReference type="GO" id="GO:0005634">
    <property type="term" value="C:nucleus"/>
    <property type="evidence" value="ECO:0007669"/>
    <property type="project" value="InterPro"/>
</dbReference>
<evidence type="ECO:0000259" key="6">
    <source>
        <dbReference type="PROSITE" id="PS51700"/>
    </source>
</evidence>
<dbReference type="Gene3D" id="1.25.40.10">
    <property type="entry name" value="Tetratricopeptide repeat domain"/>
    <property type="match status" value="1"/>
</dbReference>
<dbReference type="GO" id="GO:0006508">
    <property type="term" value="P:proteolysis"/>
    <property type="evidence" value="ECO:0007669"/>
    <property type="project" value="InterPro"/>
</dbReference>
<feature type="region of interest" description="Disordered" evidence="5">
    <location>
        <begin position="1307"/>
        <end position="1348"/>
    </location>
</feature>
<dbReference type="GO" id="GO:0072686">
    <property type="term" value="C:mitotic spindle"/>
    <property type="evidence" value="ECO:0007669"/>
    <property type="project" value="TreeGrafter"/>
</dbReference>
<dbReference type="SUPFAM" id="SSF48452">
    <property type="entry name" value="TPR-like"/>
    <property type="match status" value="1"/>
</dbReference>
<feature type="region of interest" description="Disordered" evidence="5">
    <location>
        <begin position="1435"/>
        <end position="1455"/>
    </location>
</feature>
<dbReference type="GO" id="GO:0044732">
    <property type="term" value="C:mitotic spindle pole body"/>
    <property type="evidence" value="ECO:0007669"/>
    <property type="project" value="TreeGrafter"/>
</dbReference>
<feature type="region of interest" description="Disordered" evidence="5">
    <location>
        <begin position="97"/>
        <end position="132"/>
    </location>
</feature>
<dbReference type="Proteomes" id="UP000770015">
    <property type="component" value="Unassembled WGS sequence"/>
</dbReference>
<evidence type="ECO:0000256" key="4">
    <source>
        <dbReference type="ARBA" id="ARBA00022829"/>
    </source>
</evidence>
<dbReference type="OrthoDB" id="10255632at2759"/>
<name>A0A9P8VI72_9PEZI</name>
<feature type="region of interest" description="Disordered" evidence="5">
    <location>
        <begin position="33"/>
        <end position="77"/>
    </location>
</feature>
<evidence type="ECO:0000256" key="3">
    <source>
        <dbReference type="ARBA" id="ARBA00022801"/>
    </source>
</evidence>
<keyword evidence="3" id="KW-0378">Hydrolase</keyword>
<evidence type="ECO:0000256" key="5">
    <source>
        <dbReference type="SAM" id="MobiDB-lite"/>
    </source>
</evidence>
<comment type="catalytic activity">
    <reaction evidence="1">
        <text>All bonds known to be hydrolyzed by this endopeptidase have arginine in P1 and an acidic residue in P4. P6 is often occupied by an acidic residue or by a hydroxy-amino-acid residue, the phosphorylation of which enhances cleavage.</text>
        <dbReference type="EC" id="3.4.22.49"/>
    </reaction>
</comment>
<keyword evidence="8" id="KW-1185">Reference proteome</keyword>
<organism evidence="7 8">
    <name type="scientific">Plectosphaerella plurivora</name>
    <dbReference type="NCBI Taxonomy" id="936078"/>
    <lineage>
        <taxon>Eukaryota</taxon>
        <taxon>Fungi</taxon>
        <taxon>Dikarya</taxon>
        <taxon>Ascomycota</taxon>
        <taxon>Pezizomycotina</taxon>
        <taxon>Sordariomycetes</taxon>
        <taxon>Hypocreomycetidae</taxon>
        <taxon>Glomerellales</taxon>
        <taxon>Plectosphaerellaceae</taxon>
        <taxon>Plectosphaerella</taxon>
    </lineage>
</organism>
<dbReference type="Pfam" id="PF03568">
    <property type="entry name" value="Separin_C"/>
    <property type="match status" value="1"/>
</dbReference>
<feature type="domain" description="Peptidase C50" evidence="6">
    <location>
        <begin position="1881"/>
        <end position="1978"/>
    </location>
</feature>
<proteinExistence type="predicted"/>
<evidence type="ECO:0000313" key="8">
    <source>
        <dbReference type="Proteomes" id="UP000770015"/>
    </source>
</evidence>
<dbReference type="GO" id="GO:0051307">
    <property type="term" value="P:meiotic chromosome separation"/>
    <property type="evidence" value="ECO:0007669"/>
    <property type="project" value="TreeGrafter"/>
</dbReference>
<dbReference type="PANTHER" id="PTHR12792:SF0">
    <property type="entry name" value="SEPARIN"/>
    <property type="match status" value="1"/>
</dbReference>
<feature type="compositionally biased region" description="Low complexity" evidence="5">
    <location>
        <begin position="1307"/>
        <end position="1329"/>
    </location>
</feature>
<dbReference type="EC" id="3.4.22.49" evidence="2"/>
<evidence type="ECO:0000256" key="1">
    <source>
        <dbReference type="ARBA" id="ARBA00000451"/>
    </source>
</evidence>
<dbReference type="PROSITE" id="PS51700">
    <property type="entry name" value="SEPARIN"/>
    <property type="match status" value="1"/>
</dbReference>